<dbReference type="RefSeq" id="WP_244708781.1">
    <property type="nucleotide sequence ID" value="NZ_CP095073.1"/>
</dbReference>
<dbReference type="Proteomes" id="UP000831787">
    <property type="component" value="Chromosome"/>
</dbReference>
<dbReference type="InterPro" id="IPR009195">
    <property type="entry name" value="Uncharacterised_YjbK"/>
</dbReference>
<dbReference type="InterPro" id="IPR023577">
    <property type="entry name" value="CYTH_domain"/>
</dbReference>
<dbReference type="PIRSF" id="PIRSF012526">
    <property type="entry name" value="CYTH_UCP012526"/>
    <property type="match status" value="1"/>
</dbReference>
<evidence type="ECO:0000259" key="1">
    <source>
        <dbReference type="PROSITE" id="PS51707"/>
    </source>
</evidence>
<gene>
    <name evidence="2" type="ORF">MUN89_16060</name>
</gene>
<dbReference type="CDD" id="cd07762">
    <property type="entry name" value="CYTH-like_Pase_1"/>
    <property type="match status" value="1"/>
</dbReference>
<feature type="domain" description="CYTH" evidence="1">
    <location>
        <begin position="4"/>
        <end position="192"/>
    </location>
</feature>
<name>A0ABY4EH81_9BACI</name>
<dbReference type="InterPro" id="IPR033469">
    <property type="entry name" value="CYTH-like_dom_sf"/>
</dbReference>
<reference evidence="2 3" key="1">
    <citation type="submission" date="2022-04" db="EMBL/GenBank/DDBJ databases">
        <title>Halobacillus sp. isolated from saltern.</title>
        <authorList>
            <person name="Won M."/>
            <person name="Lee C.-M."/>
            <person name="Woen H.-Y."/>
            <person name="Kwon S.-W."/>
        </authorList>
    </citation>
    <scope>NUCLEOTIDE SEQUENCE [LARGE SCALE GENOMIC DNA]</scope>
    <source>
        <strain evidence="2 3">SSBR10-3</strain>
    </source>
</reference>
<protein>
    <submittedName>
        <fullName evidence="2">CYTH domain-containing protein</fullName>
    </submittedName>
</protein>
<accession>A0ABY4EH81</accession>
<organism evidence="2 3">
    <name type="scientific">Halobacillus salinarum</name>
    <dbReference type="NCBI Taxonomy" id="2932257"/>
    <lineage>
        <taxon>Bacteria</taxon>
        <taxon>Bacillati</taxon>
        <taxon>Bacillota</taxon>
        <taxon>Bacilli</taxon>
        <taxon>Bacillales</taxon>
        <taxon>Bacillaceae</taxon>
        <taxon>Halobacillus</taxon>
    </lineage>
</organism>
<evidence type="ECO:0000313" key="3">
    <source>
        <dbReference type="Proteomes" id="UP000831787"/>
    </source>
</evidence>
<evidence type="ECO:0000313" key="2">
    <source>
        <dbReference type="EMBL" id="UOQ43422.1"/>
    </source>
</evidence>
<dbReference type="SMART" id="SM01118">
    <property type="entry name" value="CYTH"/>
    <property type="match status" value="1"/>
</dbReference>
<dbReference type="Pfam" id="PF01928">
    <property type="entry name" value="CYTH"/>
    <property type="match status" value="1"/>
</dbReference>
<dbReference type="EMBL" id="CP095073">
    <property type="protein sequence ID" value="UOQ43422.1"/>
    <property type="molecule type" value="Genomic_DNA"/>
</dbReference>
<proteinExistence type="predicted"/>
<dbReference type="PROSITE" id="PS51707">
    <property type="entry name" value="CYTH"/>
    <property type="match status" value="1"/>
</dbReference>
<keyword evidence="3" id="KW-1185">Reference proteome</keyword>
<dbReference type="SUPFAM" id="SSF55154">
    <property type="entry name" value="CYTH-like phosphatases"/>
    <property type="match status" value="1"/>
</dbReference>
<sequence length="193" mass="22828">MVQEVEIEFKNLLTYDEYNRIYQFLPFKSVELFEQTNYYFETKDLKLREQGAALRIRHKNNKWVLTLKQPHSEGLLETHDELSPDEANLWIQNKTTKKPDVAKQLNQLGVAEDELIYLGSLTTRRCEVDYQDTTVVLDHSLYYGKEDFELEVEADTYVEGDAVFSHLLKELNIPKRPTDNKIKRFYQAKLESE</sequence>
<dbReference type="Gene3D" id="2.40.320.10">
    <property type="entry name" value="Hypothetical Protein Pfu-838710-001"/>
    <property type="match status" value="1"/>
</dbReference>